<sequence length="69" mass="7570">MERANNSTCVQCGSTVDTVEYNLLDFPYWNPFRTELAARVGHSLSVATIFAILCGPAEEDLPPDPVLRG</sequence>
<dbReference type="EMBL" id="VUJU01005530">
    <property type="protein sequence ID" value="KAF0750958.1"/>
    <property type="molecule type" value="Genomic_DNA"/>
</dbReference>
<keyword evidence="2" id="KW-1185">Reference proteome</keyword>
<organism evidence="1 2">
    <name type="scientific">Aphis craccivora</name>
    <name type="common">Cowpea aphid</name>
    <dbReference type="NCBI Taxonomy" id="307492"/>
    <lineage>
        <taxon>Eukaryota</taxon>
        <taxon>Metazoa</taxon>
        <taxon>Ecdysozoa</taxon>
        <taxon>Arthropoda</taxon>
        <taxon>Hexapoda</taxon>
        <taxon>Insecta</taxon>
        <taxon>Pterygota</taxon>
        <taxon>Neoptera</taxon>
        <taxon>Paraneoptera</taxon>
        <taxon>Hemiptera</taxon>
        <taxon>Sternorrhyncha</taxon>
        <taxon>Aphidomorpha</taxon>
        <taxon>Aphidoidea</taxon>
        <taxon>Aphididae</taxon>
        <taxon>Aphidini</taxon>
        <taxon>Aphis</taxon>
        <taxon>Aphis</taxon>
    </lineage>
</organism>
<protein>
    <submittedName>
        <fullName evidence="1">Retrovirus-related Pol polyprotein from type-1 retrotransposable element R1</fullName>
    </submittedName>
</protein>
<proteinExistence type="predicted"/>
<comment type="caution">
    <text evidence="1">The sequence shown here is derived from an EMBL/GenBank/DDBJ whole genome shotgun (WGS) entry which is preliminary data.</text>
</comment>
<evidence type="ECO:0000313" key="2">
    <source>
        <dbReference type="Proteomes" id="UP000478052"/>
    </source>
</evidence>
<name>A0A6G0Y8G7_APHCR</name>
<gene>
    <name evidence="1" type="ORF">FWK35_00020621</name>
</gene>
<evidence type="ECO:0000313" key="1">
    <source>
        <dbReference type="EMBL" id="KAF0750958.1"/>
    </source>
</evidence>
<dbReference type="AlphaFoldDB" id="A0A6G0Y8G7"/>
<dbReference type="Proteomes" id="UP000478052">
    <property type="component" value="Unassembled WGS sequence"/>
</dbReference>
<reference evidence="1 2" key="1">
    <citation type="submission" date="2019-08" db="EMBL/GenBank/DDBJ databases">
        <title>Whole genome of Aphis craccivora.</title>
        <authorList>
            <person name="Voronova N.V."/>
            <person name="Shulinski R.S."/>
            <person name="Bandarenka Y.V."/>
            <person name="Zhorov D.G."/>
            <person name="Warner D."/>
        </authorList>
    </citation>
    <scope>NUCLEOTIDE SEQUENCE [LARGE SCALE GENOMIC DNA]</scope>
    <source>
        <strain evidence="1">180601</strain>
        <tissue evidence="1">Whole Body</tissue>
    </source>
</reference>
<accession>A0A6G0Y8G7</accession>